<dbReference type="Proteomes" id="UP000242414">
    <property type="component" value="Unassembled WGS sequence"/>
</dbReference>
<sequence>MYYLLVCYLISAIPEEATGTLSLNLEIRQQCQNFKLLSNRRRSISLDPILWLLICLDIHRHLFMPETIRGPLSFLSNMLPLPLTWSQRWPTIYSVLYELDQLYHNKLISNRHSYGQNFLVWLNQSL</sequence>
<gene>
    <name evidence="1" type="ORF">BCV72DRAFT_256073</name>
</gene>
<reference evidence="1" key="1">
    <citation type="journal article" date="2016" name="Proc. Natl. Acad. Sci. U.S.A.">
        <title>Lipid metabolic changes in an early divergent fungus govern the establishment of a mutualistic symbiosis with endobacteria.</title>
        <authorList>
            <person name="Lastovetsky O.A."/>
            <person name="Gaspar M.L."/>
            <person name="Mondo S.J."/>
            <person name="LaButti K.M."/>
            <person name="Sandor L."/>
            <person name="Grigoriev I.V."/>
            <person name="Henry S.A."/>
            <person name="Pawlowska T.E."/>
        </authorList>
    </citation>
    <scope>NUCLEOTIDE SEQUENCE [LARGE SCALE GENOMIC DNA]</scope>
    <source>
        <strain evidence="1">ATCC 52814</strain>
    </source>
</reference>
<evidence type="ECO:0000313" key="1">
    <source>
        <dbReference type="EMBL" id="ORE06997.1"/>
    </source>
</evidence>
<dbReference type="OrthoDB" id="2277247at2759"/>
<name>A0A1X0R4Q2_RHIZD</name>
<accession>A0A1X0R4Q2</accession>
<protein>
    <submittedName>
        <fullName evidence="1">Uncharacterized protein</fullName>
    </submittedName>
</protein>
<dbReference type="AlphaFoldDB" id="A0A1X0R4Q2"/>
<proteinExistence type="predicted"/>
<organism evidence="1">
    <name type="scientific">Rhizopus microsporus var. microsporus</name>
    <dbReference type="NCBI Taxonomy" id="86635"/>
    <lineage>
        <taxon>Eukaryota</taxon>
        <taxon>Fungi</taxon>
        <taxon>Fungi incertae sedis</taxon>
        <taxon>Mucoromycota</taxon>
        <taxon>Mucoromycotina</taxon>
        <taxon>Mucoromycetes</taxon>
        <taxon>Mucorales</taxon>
        <taxon>Mucorineae</taxon>
        <taxon>Rhizopodaceae</taxon>
        <taxon>Rhizopus</taxon>
    </lineage>
</organism>
<dbReference type="EMBL" id="KV921912">
    <property type="protein sequence ID" value="ORE06997.1"/>
    <property type="molecule type" value="Genomic_DNA"/>
</dbReference>
<dbReference type="VEuPathDB" id="FungiDB:BCV72DRAFT_256073"/>